<dbReference type="GO" id="GO:0005634">
    <property type="term" value="C:nucleus"/>
    <property type="evidence" value="ECO:0007669"/>
    <property type="project" value="TreeGrafter"/>
</dbReference>
<accession>A0A146K861</accession>
<keyword evidence="2" id="KW-0808">Transferase</keyword>
<dbReference type="GO" id="GO:0007059">
    <property type="term" value="P:chromosome segregation"/>
    <property type="evidence" value="ECO:0007669"/>
    <property type="project" value="TreeGrafter"/>
</dbReference>
<dbReference type="Gene3D" id="1.10.510.10">
    <property type="entry name" value="Transferase(Phosphotransferase) domain 1"/>
    <property type="match status" value="1"/>
</dbReference>
<organism evidence="7">
    <name type="scientific">Trepomonas sp. PC1</name>
    <dbReference type="NCBI Taxonomy" id="1076344"/>
    <lineage>
        <taxon>Eukaryota</taxon>
        <taxon>Metamonada</taxon>
        <taxon>Diplomonadida</taxon>
        <taxon>Hexamitidae</taxon>
        <taxon>Hexamitinae</taxon>
        <taxon>Trepomonas</taxon>
    </lineage>
</organism>
<dbReference type="SUPFAM" id="SSF56112">
    <property type="entry name" value="Protein kinase-like (PK-like)"/>
    <property type="match status" value="1"/>
</dbReference>
<evidence type="ECO:0000313" key="7">
    <source>
        <dbReference type="EMBL" id="JAP93020.1"/>
    </source>
</evidence>
<evidence type="ECO:0000256" key="2">
    <source>
        <dbReference type="ARBA" id="ARBA00022679"/>
    </source>
</evidence>
<gene>
    <name evidence="7" type="ORF">TPC1_14854</name>
</gene>
<keyword evidence="5" id="KW-0067">ATP-binding</keyword>
<reference evidence="7" key="1">
    <citation type="submission" date="2015-07" db="EMBL/GenBank/DDBJ databases">
        <title>Adaptation to a free-living lifestyle via gene acquisitions in the diplomonad Trepomonas sp. PC1.</title>
        <authorList>
            <person name="Xu F."/>
            <person name="Jerlstrom-Hultqvist J."/>
            <person name="Kolisko M."/>
            <person name="Simpson A.G.B."/>
            <person name="Roger A.J."/>
            <person name="Svard S.G."/>
            <person name="Andersson J.O."/>
        </authorList>
    </citation>
    <scope>NUCLEOTIDE SEQUENCE</scope>
    <source>
        <strain evidence="7">PC1</strain>
    </source>
</reference>
<dbReference type="GO" id="GO:0005524">
    <property type="term" value="F:ATP binding"/>
    <property type="evidence" value="ECO:0007669"/>
    <property type="project" value="UniProtKB-KW"/>
</dbReference>
<evidence type="ECO:0000256" key="3">
    <source>
        <dbReference type="ARBA" id="ARBA00022741"/>
    </source>
</evidence>
<sequence>QLKNPLKISITQFNRPAVMFKMIEILEDIYGLTRHPDFQQCYNFDTPHSQGSFGKIYKYLFKGKLVVLKVPQIFPGPAMEYYIKDFRIKFRLEYSIYAVVQNPDFVCECWIPMIIGPFPVLVLTSFGEDLFFMRKKNQLKVDPDLSTQMIQCVNYLSTSKVLHNDIKPNNFLIQENKVKIIDFGFSKNLEALYTYLQDMKTYHNRIEISYHQRFTPFSLFSLQMQSPLYFQALQKADQIATMISISYLQDHHPLLNNFDLMSCKQKVYIIVALQIHIFGANRVERFLQKVFISEQKIPLGFCIRDEMTNDEVWNTYGFQNFGPDSAVSSILSQNNKLLMNTLTVDVLISQSSEEQRKLIEHASEFL</sequence>
<dbReference type="InterPro" id="IPR011009">
    <property type="entry name" value="Kinase-like_dom_sf"/>
</dbReference>
<keyword evidence="3" id="KW-0547">Nucleotide-binding</keyword>
<dbReference type="InterPro" id="IPR008271">
    <property type="entry name" value="Ser/Thr_kinase_AS"/>
</dbReference>
<evidence type="ECO:0000259" key="6">
    <source>
        <dbReference type="PROSITE" id="PS50011"/>
    </source>
</evidence>
<dbReference type="EMBL" id="GDID01003586">
    <property type="protein sequence ID" value="JAP93020.1"/>
    <property type="molecule type" value="Transcribed_RNA"/>
</dbReference>
<evidence type="ECO:0000256" key="4">
    <source>
        <dbReference type="ARBA" id="ARBA00022777"/>
    </source>
</evidence>
<feature type="non-terminal residue" evidence="7">
    <location>
        <position position="1"/>
    </location>
</feature>
<keyword evidence="4 7" id="KW-0418">Kinase</keyword>
<dbReference type="PROSITE" id="PS50011">
    <property type="entry name" value="PROTEIN_KINASE_DOM"/>
    <property type="match status" value="1"/>
</dbReference>
<evidence type="ECO:0000256" key="1">
    <source>
        <dbReference type="ARBA" id="ARBA00022527"/>
    </source>
</evidence>
<dbReference type="Pfam" id="PF00069">
    <property type="entry name" value="Pkinase"/>
    <property type="match status" value="1"/>
</dbReference>
<dbReference type="GO" id="GO:0004674">
    <property type="term" value="F:protein serine/threonine kinase activity"/>
    <property type="evidence" value="ECO:0007669"/>
    <property type="project" value="UniProtKB-KW"/>
</dbReference>
<evidence type="ECO:0000256" key="5">
    <source>
        <dbReference type="ARBA" id="ARBA00022840"/>
    </source>
</evidence>
<keyword evidence="1" id="KW-0723">Serine/threonine-protein kinase</keyword>
<dbReference type="SMART" id="SM00220">
    <property type="entry name" value="S_TKc"/>
    <property type="match status" value="1"/>
</dbReference>
<dbReference type="PANTHER" id="PTHR22974">
    <property type="entry name" value="MIXED LINEAGE PROTEIN KINASE"/>
    <property type="match status" value="1"/>
</dbReference>
<dbReference type="AlphaFoldDB" id="A0A146K861"/>
<dbReference type="PROSITE" id="PS00108">
    <property type="entry name" value="PROTEIN_KINASE_ST"/>
    <property type="match status" value="1"/>
</dbReference>
<dbReference type="InterPro" id="IPR000719">
    <property type="entry name" value="Prot_kinase_dom"/>
</dbReference>
<feature type="domain" description="Protein kinase" evidence="6">
    <location>
        <begin position="42"/>
        <end position="366"/>
    </location>
</feature>
<protein>
    <submittedName>
        <fullName evidence="7">Kinase</fullName>
    </submittedName>
</protein>
<proteinExistence type="predicted"/>
<name>A0A146K861_9EUKA</name>